<dbReference type="Pfam" id="PF16267">
    <property type="entry name" value="DUF4920"/>
    <property type="match status" value="1"/>
</dbReference>
<dbReference type="Proteomes" id="UP000623301">
    <property type="component" value="Unassembled WGS sequence"/>
</dbReference>
<dbReference type="EMBL" id="JAEHFJ010000002">
    <property type="protein sequence ID" value="MBJ2173402.1"/>
    <property type="molecule type" value="Genomic_DNA"/>
</dbReference>
<proteinExistence type="predicted"/>
<dbReference type="PROSITE" id="PS51257">
    <property type="entry name" value="PROKAR_LIPOPROTEIN"/>
    <property type="match status" value="1"/>
</dbReference>
<keyword evidence="2" id="KW-1185">Reference proteome</keyword>
<evidence type="ECO:0000313" key="2">
    <source>
        <dbReference type="Proteomes" id="UP000623301"/>
    </source>
</evidence>
<comment type="caution">
    <text evidence="1">The sequence shown here is derived from an EMBL/GenBank/DDBJ whole genome shotgun (WGS) entry which is preliminary data.</text>
</comment>
<reference evidence="1 2" key="1">
    <citation type="submission" date="2020-12" db="EMBL/GenBank/DDBJ databases">
        <title>Aureibaculum luteum sp. nov. and Aureibaculum flavum sp. nov., novel members of the family Flavobacteriaceae isolated from Antarctic intertidal sediments.</title>
        <authorList>
            <person name="He X."/>
            <person name="Zhang X."/>
        </authorList>
    </citation>
    <scope>NUCLEOTIDE SEQUENCE [LARGE SCALE GENOMIC DNA]</scope>
    <source>
        <strain evidence="1 2">A20</strain>
    </source>
</reference>
<dbReference type="RefSeq" id="WP_198840207.1">
    <property type="nucleotide sequence ID" value="NZ_JAEHFJ010000002.1"/>
</dbReference>
<accession>A0ABS0WN51</accession>
<protein>
    <submittedName>
        <fullName evidence="1">DUF4920 domain-containing protein</fullName>
    </submittedName>
</protein>
<gene>
    <name evidence="1" type="ORF">JBL43_04095</name>
</gene>
<name>A0ABS0WN51_9FLAO</name>
<evidence type="ECO:0000313" key="1">
    <source>
        <dbReference type="EMBL" id="MBJ2173402.1"/>
    </source>
</evidence>
<sequence>MRKLVLLTCFLAMVACKEEKKEGEDKVQAKIEYASFGEKITDENVISKEEMATKFENLKAGDTVAVKFASNINEVCKAKGCWMKLDLGDAKESMVRFKDYGFFVPLDADKKDVIVNGRAYVTETSVEELQHFAKDAGKTEEEIAKITEPKFTYAFEADGVLLKP</sequence>
<organism evidence="1 2">
    <name type="scientific">Aureibaculum flavum</name>
    <dbReference type="NCBI Taxonomy" id="2795986"/>
    <lineage>
        <taxon>Bacteria</taxon>
        <taxon>Pseudomonadati</taxon>
        <taxon>Bacteroidota</taxon>
        <taxon>Flavobacteriia</taxon>
        <taxon>Flavobacteriales</taxon>
        <taxon>Flavobacteriaceae</taxon>
        <taxon>Aureibaculum</taxon>
    </lineage>
</organism>
<dbReference type="InterPro" id="IPR032577">
    <property type="entry name" value="DUF4920"/>
</dbReference>